<dbReference type="PANTHER" id="PTHR11178">
    <property type="entry name" value="IRON-SULFUR CLUSTER SCAFFOLD PROTEIN NFU-RELATED"/>
    <property type="match status" value="1"/>
</dbReference>
<dbReference type="GO" id="GO:0005739">
    <property type="term" value="C:mitochondrion"/>
    <property type="evidence" value="ECO:0007669"/>
    <property type="project" value="TreeGrafter"/>
</dbReference>
<evidence type="ECO:0000313" key="3">
    <source>
        <dbReference type="EMBL" id="KAJ3175583.1"/>
    </source>
</evidence>
<organism evidence="3 4">
    <name type="scientific">Geranomyces variabilis</name>
    <dbReference type="NCBI Taxonomy" id="109894"/>
    <lineage>
        <taxon>Eukaryota</taxon>
        <taxon>Fungi</taxon>
        <taxon>Fungi incertae sedis</taxon>
        <taxon>Chytridiomycota</taxon>
        <taxon>Chytridiomycota incertae sedis</taxon>
        <taxon>Chytridiomycetes</taxon>
        <taxon>Spizellomycetales</taxon>
        <taxon>Powellomycetaceae</taxon>
        <taxon>Geranomyces</taxon>
    </lineage>
</organism>
<dbReference type="InterPro" id="IPR001075">
    <property type="entry name" value="NIF_FeS_clus_asmbl_NifU_C"/>
</dbReference>
<dbReference type="FunFam" id="3.30.300.130:FF:000001">
    <property type="entry name" value="NFU1 iron-sulfur cluster scaffold"/>
    <property type="match status" value="1"/>
</dbReference>
<dbReference type="InterPro" id="IPR034904">
    <property type="entry name" value="FSCA_dom_sf"/>
</dbReference>
<comment type="caution">
    <text evidence="3">The sequence shown here is derived from an EMBL/GenBank/DDBJ whole genome shotgun (WGS) entry which is preliminary data.</text>
</comment>
<dbReference type="Gene3D" id="3.30.300.130">
    <property type="entry name" value="Fe-S cluster assembly (FSCA)"/>
    <property type="match status" value="1"/>
</dbReference>
<keyword evidence="4" id="KW-1185">Reference proteome</keyword>
<name>A0AAD5XNP4_9FUNG</name>
<dbReference type="EMBL" id="JADGJQ010000050">
    <property type="protein sequence ID" value="KAJ3175583.1"/>
    <property type="molecule type" value="Genomic_DNA"/>
</dbReference>
<dbReference type="GO" id="GO:0005506">
    <property type="term" value="F:iron ion binding"/>
    <property type="evidence" value="ECO:0007669"/>
    <property type="project" value="InterPro"/>
</dbReference>
<dbReference type="SMART" id="SM00932">
    <property type="entry name" value="Nfu_N"/>
    <property type="match status" value="1"/>
</dbReference>
<evidence type="ECO:0000259" key="2">
    <source>
        <dbReference type="SMART" id="SM00932"/>
    </source>
</evidence>
<dbReference type="FunFam" id="3.30.1370.70:FF:000001">
    <property type="entry name" value="NifU-like protein 4, mitochondrial"/>
    <property type="match status" value="1"/>
</dbReference>
<accession>A0AAD5XNP4</accession>
<dbReference type="GO" id="GO:0051536">
    <property type="term" value="F:iron-sulfur cluster binding"/>
    <property type="evidence" value="ECO:0007669"/>
    <property type="project" value="InterPro"/>
</dbReference>
<protein>
    <recommendedName>
        <fullName evidence="2">Scaffold protein Nfu/NifU N-terminal domain-containing protein</fullName>
    </recommendedName>
</protein>
<dbReference type="SUPFAM" id="SSF110836">
    <property type="entry name" value="Hypothetical protein SAV1430"/>
    <property type="match status" value="1"/>
</dbReference>
<dbReference type="Proteomes" id="UP001212152">
    <property type="component" value="Unassembled WGS sequence"/>
</dbReference>
<reference evidence="3" key="1">
    <citation type="submission" date="2020-05" db="EMBL/GenBank/DDBJ databases">
        <title>Phylogenomic resolution of chytrid fungi.</title>
        <authorList>
            <person name="Stajich J.E."/>
            <person name="Amses K."/>
            <person name="Simmons R."/>
            <person name="Seto K."/>
            <person name="Myers J."/>
            <person name="Bonds A."/>
            <person name="Quandt C.A."/>
            <person name="Barry K."/>
            <person name="Liu P."/>
            <person name="Grigoriev I."/>
            <person name="Longcore J.E."/>
            <person name="James T.Y."/>
        </authorList>
    </citation>
    <scope>NUCLEOTIDE SEQUENCE</scope>
    <source>
        <strain evidence="3">JEL0379</strain>
    </source>
</reference>
<evidence type="ECO:0000256" key="1">
    <source>
        <dbReference type="ARBA" id="ARBA00006420"/>
    </source>
</evidence>
<dbReference type="Gene3D" id="3.30.1370.70">
    <property type="entry name" value="Scaffold protein Nfu/NifU, N-terminal domain"/>
    <property type="match status" value="1"/>
</dbReference>
<comment type="similarity">
    <text evidence="1">Belongs to the NifU family.</text>
</comment>
<dbReference type="AlphaFoldDB" id="A0AAD5XNP4"/>
<dbReference type="GO" id="GO:0016226">
    <property type="term" value="P:iron-sulfur cluster assembly"/>
    <property type="evidence" value="ECO:0007669"/>
    <property type="project" value="InterPro"/>
</dbReference>
<feature type="domain" description="Scaffold protein Nfu/NifU N-terminal" evidence="2">
    <location>
        <begin position="74"/>
        <end position="160"/>
    </location>
</feature>
<evidence type="ECO:0000313" key="4">
    <source>
        <dbReference type="Proteomes" id="UP001212152"/>
    </source>
</evidence>
<dbReference type="Pfam" id="PF08712">
    <property type="entry name" value="Nfu_N"/>
    <property type="match status" value="1"/>
</dbReference>
<dbReference type="SUPFAM" id="SSF117916">
    <property type="entry name" value="Fe-S cluster assembly (FSCA) domain-like"/>
    <property type="match status" value="1"/>
</dbReference>
<dbReference type="InterPro" id="IPR014824">
    <property type="entry name" value="Nfu/NifU_N"/>
</dbReference>
<dbReference type="Pfam" id="PF01106">
    <property type="entry name" value="NifU"/>
    <property type="match status" value="1"/>
</dbReference>
<dbReference type="InterPro" id="IPR036498">
    <property type="entry name" value="Nfu/NifU_N_sf"/>
</dbReference>
<proteinExistence type="inferred from homology"/>
<gene>
    <name evidence="3" type="ORF">HDU87_006080</name>
</gene>
<dbReference type="PANTHER" id="PTHR11178:SF1">
    <property type="entry name" value="NFU1 IRON-SULFUR CLUSTER SCAFFOLD HOMOLOG, MITOCHONDRIAL"/>
    <property type="match status" value="1"/>
</dbReference>
<sequence>MTSVASLAFARCIPAGVRRAPQQLCAAVAGPRRHASSLTGPRRHNLLVRPTRSALASASQRPWASSVQVRTMFIQTESTPNVDSLKFKPGVPVLPSATAEFLTPRDAMSSPLAAALFRIDGVQSVFFGNDFVTITRDPDANWQLMRPDIYGAIMDFFASGKPVMKADGESVARGDTEILPEDSETVAMIKELLDTRIRPTIQEDGGDIEYRAFENGIVKVKLQGSCRTCDSSVVTLKNGIENMLMHYIPEVTGVEQVLDPHEQVAQEEFKKFERKLEQHELGGV</sequence>